<dbReference type="SUPFAM" id="SSF54001">
    <property type="entry name" value="Cysteine proteinases"/>
    <property type="match status" value="1"/>
</dbReference>
<reference evidence="3 4" key="1">
    <citation type="submission" date="2016-04" db="EMBL/GenBank/DDBJ databases">
        <title>ATOL: Assembling a taxonomically balanced genome-scale reconstruction of the evolutionary history of the Enterobacteriaceae.</title>
        <authorList>
            <person name="Plunkett G.III."/>
            <person name="Neeno-Eckwall E.C."/>
            <person name="Glasner J.D."/>
            <person name="Perna N.T."/>
        </authorList>
    </citation>
    <scope>NUCLEOTIDE SEQUENCE [LARGE SCALE GENOMIC DNA]</scope>
    <source>
        <strain evidence="3 4">ATCC 51604</strain>
    </source>
</reference>
<dbReference type="GO" id="GO:0006508">
    <property type="term" value="P:proteolysis"/>
    <property type="evidence" value="ECO:0007669"/>
    <property type="project" value="UniProtKB-KW"/>
</dbReference>
<evidence type="ECO:0000313" key="4">
    <source>
        <dbReference type="Proteomes" id="UP000078504"/>
    </source>
</evidence>
<evidence type="ECO:0000313" key="3">
    <source>
        <dbReference type="EMBL" id="OAT17275.1"/>
    </source>
</evidence>
<keyword evidence="1" id="KW-0788">Thiol protease</keyword>
<dbReference type="EMBL" id="LXEP01000042">
    <property type="protein sequence ID" value="OAT17275.1"/>
    <property type="molecule type" value="Genomic_DNA"/>
</dbReference>
<accession>A0A1B7HNQ9</accession>
<feature type="active site" evidence="1">
    <location>
        <position position="660"/>
    </location>
</feature>
<evidence type="ECO:0000259" key="2">
    <source>
        <dbReference type="PROSITE" id="PS50203"/>
    </source>
</evidence>
<feature type="domain" description="Calpain catalytic" evidence="2">
    <location>
        <begin position="487"/>
        <end position="701"/>
    </location>
</feature>
<dbReference type="InterPro" id="IPR038765">
    <property type="entry name" value="Papain-like_cys_pep_sf"/>
</dbReference>
<keyword evidence="1" id="KW-0378">Hydrolase</keyword>
<dbReference type="Gene3D" id="3.90.70.10">
    <property type="entry name" value="Cysteine proteinases"/>
    <property type="match status" value="1"/>
</dbReference>
<comment type="caution">
    <text evidence="3">The sequence shown here is derived from an EMBL/GenBank/DDBJ whole genome shotgun (WGS) entry which is preliminary data.</text>
</comment>
<dbReference type="InterPro" id="IPR001300">
    <property type="entry name" value="Peptidase_C2_calpain_cat"/>
</dbReference>
<gene>
    <name evidence="3" type="ORF">M977_04205</name>
</gene>
<protein>
    <recommendedName>
        <fullName evidence="2">Calpain catalytic domain-containing protein</fullName>
    </recommendedName>
</protein>
<evidence type="ECO:0000256" key="1">
    <source>
        <dbReference type="PROSITE-ProRule" id="PRU00239"/>
    </source>
</evidence>
<dbReference type="SMART" id="SM00230">
    <property type="entry name" value="CysPc"/>
    <property type="match status" value="1"/>
</dbReference>
<keyword evidence="1" id="KW-0645">Protease</keyword>
<feature type="active site" evidence="1">
    <location>
        <position position="678"/>
    </location>
</feature>
<dbReference type="PROSITE" id="PS50203">
    <property type="entry name" value="CALPAIN_CAT"/>
    <property type="match status" value="1"/>
</dbReference>
<organism evidence="3 4">
    <name type="scientific">Buttiauxella gaviniae ATCC 51604</name>
    <dbReference type="NCBI Taxonomy" id="1354253"/>
    <lineage>
        <taxon>Bacteria</taxon>
        <taxon>Pseudomonadati</taxon>
        <taxon>Pseudomonadota</taxon>
        <taxon>Gammaproteobacteria</taxon>
        <taxon>Enterobacterales</taxon>
        <taxon>Enterobacteriaceae</taxon>
        <taxon>Buttiauxella</taxon>
    </lineage>
</organism>
<dbReference type="PATRIC" id="fig|1354253.4.peg.4314"/>
<dbReference type="AlphaFoldDB" id="A0A1B7HNQ9"/>
<sequence length="758" mass="81366">MNNFGSLSKEQFGLLDISKVPTFAISHWSNEFKGLTSGQIASLNAEQINAMGHAAWMPDEAAAGFTAEQLKNCTQNFYWFSAGWFNHLTKEAFQAITPERIGDIFLDAFNGMNAEHRSLLTADQVGGITYNFWFFTSDWFNSLSPEAMKGITAAQFPHLQQGNLTHWDNQHLAALTASQVAIAPYIDQLSSEQFGNLDISGLSIAAIGQLSKTEYQGLTEKQISSLSTEQIQALQHLDWIGVAAVGGFTADKMYRFGNDISGLSATILNNMSLDAIASLTSLQLNSLNPVAYVGLDFQHFVALGQFSDESSLLSSLTTDQLLTVSQMMSLNQQSELSESQQTLISTSVDAGFSLTGIVNDSALRSIMSNQIASDASLFSFTSIESVLKDFASQLTGNLTETQFDDIKNYVQAIGNICGTDSAIYSLVSGLIGTNGASVHWTATGEGERIGSLNTGSSVTQFNQLISTWFDGANDPKSSSTAHVDGRPLFAKGGPTINDIHQGGVSDCSFLSTLQTVVNVAPDFIKSMFVQNPNNTYSVRFFQNGVPHWVTVDGEAYSSGANSSTSSWVAIAERANVAFEAAYYTDVNSYSSLAGGKEKIMEVTGDTLTSFRALTTTEEKWNTTDFELLKTAVLDGAPAQLSSWEELKNPVTGQTNLVGGHAYAIIGFDENTQNFILANPWGADRNDNVEGTFEASMDHMWQGGNFSTGIAFVNSNAASGAAGQLVHAMAAMNTSPSAALDTSALAVNVNHTTLTASHV</sequence>
<dbReference type="Proteomes" id="UP000078504">
    <property type="component" value="Unassembled WGS sequence"/>
</dbReference>
<dbReference type="GO" id="GO:0004198">
    <property type="term" value="F:calcium-dependent cysteine-type endopeptidase activity"/>
    <property type="evidence" value="ECO:0007669"/>
    <property type="project" value="InterPro"/>
</dbReference>
<dbReference type="Pfam" id="PF00648">
    <property type="entry name" value="Peptidase_C2"/>
    <property type="match status" value="1"/>
</dbReference>
<name>A0A1B7HNQ9_9ENTR</name>
<proteinExistence type="predicted"/>
<feature type="active site" evidence="1">
    <location>
        <position position="507"/>
    </location>
</feature>